<keyword evidence="5 7" id="KW-1133">Transmembrane helix</keyword>
<dbReference type="EMBL" id="RRCO01000002">
    <property type="protein sequence ID" value="RRJ26110.1"/>
    <property type="molecule type" value="Genomic_DNA"/>
</dbReference>
<feature type="transmembrane region" description="Helical" evidence="7">
    <location>
        <begin position="175"/>
        <end position="198"/>
    </location>
</feature>
<keyword evidence="2 7" id="KW-0813">Transport</keyword>
<keyword evidence="3" id="KW-1003">Cell membrane</keyword>
<feature type="transmembrane region" description="Helical" evidence="7">
    <location>
        <begin position="91"/>
        <end position="116"/>
    </location>
</feature>
<dbReference type="GO" id="GO:0005886">
    <property type="term" value="C:plasma membrane"/>
    <property type="evidence" value="ECO:0007669"/>
    <property type="project" value="UniProtKB-SubCell"/>
</dbReference>
<comment type="similarity">
    <text evidence="7">Belongs to the binding-protein-dependent transport system permease family.</text>
</comment>
<evidence type="ECO:0000313" key="10">
    <source>
        <dbReference type="Proteomes" id="UP000272490"/>
    </source>
</evidence>
<reference evidence="9 10" key="1">
    <citation type="submission" date="2018-11" db="EMBL/GenBank/DDBJ databases">
        <title>Genome sequencing of Lachnoanaerobaculum sp. KCOM 2030 (= ChDC B114).</title>
        <authorList>
            <person name="Kook J.-K."/>
            <person name="Park S.-N."/>
            <person name="Lim Y.K."/>
        </authorList>
    </citation>
    <scope>NUCLEOTIDE SEQUENCE [LARGE SCALE GENOMIC DNA]</scope>
    <source>
        <strain evidence="9 10">KCOM 2030</strain>
    </source>
</reference>
<comment type="caution">
    <text evidence="9">The sequence shown here is derived from an EMBL/GenBank/DDBJ whole genome shotgun (WGS) entry which is preliminary data.</text>
</comment>
<feature type="transmembrane region" description="Helical" evidence="7">
    <location>
        <begin position="12"/>
        <end position="35"/>
    </location>
</feature>
<evidence type="ECO:0000256" key="1">
    <source>
        <dbReference type="ARBA" id="ARBA00004651"/>
    </source>
</evidence>
<evidence type="ECO:0000256" key="2">
    <source>
        <dbReference type="ARBA" id="ARBA00022448"/>
    </source>
</evidence>
<comment type="subcellular location">
    <subcellularLocation>
        <location evidence="1 7">Cell membrane</location>
        <topology evidence="1 7">Multi-pass membrane protein</topology>
    </subcellularLocation>
</comment>
<keyword evidence="10" id="KW-1185">Reference proteome</keyword>
<organism evidence="9 10">
    <name type="scientific">Lachnoanaerobaculum gingivalis</name>
    <dbReference type="NCBI Taxonomy" id="2490855"/>
    <lineage>
        <taxon>Bacteria</taxon>
        <taxon>Bacillati</taxon>
        <taxon>Bacillota</taxon>
        <taxon>Clostridia</taxon>
        <taxon>Lachnospirales</taxon>
        <taxon>Lachnospiraceae</taxon>
        <taxon>Lachnoanaerobaculum</taxon>
    </lineage>
</organism>
<dbReference type="OrthoDB" id="9804353at2"/>
<evidence type="ECO:0000256" key="7">
    <source>
        <dbReference type="RuleBase" id="RU363032"/>
    </source>
</evidence>
<gene>
    <name evidence="9" type="ORF">EHV10_06150</name>
</gene>
<dbReference type="SUPFAM" id="SSF161098">
    <property type="entry name" value="MetI-like"/>
    <property type="match status" value="1"/>
</dbReference>
<dbReference type="CDD" id="cd06261">
    <property type="entry name" value="TM_PBP2"/>
    <property type="match status" value="1"/>
</dbReference>
<name>A0A3P3R0D9_9FIRM</name>
<evidence type="ECO:0000256" key="4">
    <source>
        <dbReference type="ARBA" id="ARBA00022692"/>
    </source>
</evidence>
<dbReference type="GO" id="GO:0055085">
    <property type="term" value="P:transmembrane transport"/>
    <property type="evidence" value="ECO:0007669"/>
    <property type="project" value="InterPro"/>
</dbReference>
<evidence type="ECO:0000256" key="5">
    <source>
        <dbReference type="ARBA" id="ARBA00022989"/>
    </source>
</evidence>
<dbReference type="Gene3D" id="1.10.3720.10">
    <property type="entry name" value="MetI-like"/>
    <property type="match status" value="1"/>
</dbReference>
<dbReference type="PROSITE" id="PS50928">
    <property type="entry name" value="ABC_TM1"/>
    <property type="match status" value="1"/>
</dbReference>
<dbReference type="Pfam" id="PF00528">
    <property type="entry name" value="BPD_transp_1"/>
    <property type="match status" value="1"/>
</dbReference>
<dbReference type="RefSeq" id="WP_128673907.1">
    <property type="nucleotide sequence ID" value="NZ_RRCO01000002.1"/>
</dbReference>
<dbReference type="PANTHER" id="PTHR30151">
    <property type="entry name" value="ALKANE SULFONATE ABC TRANSPORTER-RELATED, MEMBRANE SUBUNIT"/>
    <property type="match status" value="1"/>
</dbReference>
<feature type="transmembrane region" description="Helical" evidence="7">
    <location>
        <begin position="55"/>
        <end position="79"/>
    </location>
</feature>
<dbReference type="Proteomes" id="UP000272490">
    <property type="component" value="Unassembled WGS sequence"/>
</dbReference>
<evidence type="ECO:0000256" key="3">
    <source>
        <dbReference type="ARBA" id="ARBA00022475"/>
    </source>
</evidence>
<dbReference type="InterPro" id="IPR035906">
    <property type="entry name" value="MetI-like_sf"/>
</dbReference>
<dbReference type="InterPro" id="IPR000515">
    <property type="entry name" value="MetI-like"/>
</dbReference>
<dbReference type="PANTHER" id="PTHR30151:SF20">
    <property type="entry name" value="ABC TRANSPORTER PERMEASE PROTEIN HI_0355-RELATED"/>
    <property type="match status" value="1"/>
</dbReference>
<evidence type="ECO:0000313" key="9">
    <source>
        <dbReference type="EMBL" id="RRJ26110.1"/>
    </source>
</evidence>
<protein>
    <submittedName>
        <fullName evidence="9">ABC transporter permease</fullName>
    </submittedName>
</protein>
<feature type="transmembrane region" description="Helical" evidence="7">
    <location>
        <begin position="122"/>
        <end position="141"/>
    </location>
</feature>
<accession>A0A3P3R0D9</accession>
<evidence type="ECO:0000259" key="8">
    <source>
        <dbReference type="PROSITE" id="PS50928"/>
    </source>
</evidence>
<dbReference type="AlphaFoldDB" id="A0A3P3R0D9"/>
<proteinExistence type="inferred from homology"/>
<keyword evidence="6 7" id="KW-0472">Membrane</keyword>
<sequence>MKNKRDSIYPIGFGVLFLLIWQMLCSLQVIPAYLMPSPAQIVRALTGDFSLLMYHLLYTLLESMLGLTAGVILGLLFALLMDRFSKLYKTFYPIIIISQTIPTIAIAPLLVLWFGYDLLPKIILIVLVTFFPITIGVLESFKSTDKDEINLLKSMGASEFDIYKFIKLPSSMGKFFAALKISASYSVVGGVISEWLGGFRGLGVYMTRVRKAYAFDKMFAVIIIISILSLLLLKAVDILQKISMPWEEKHEKSN</sequence>
<feature type="domain" description="ABC transmembrane type-1" evidence="8">
    <location>
        <begin position="56"/>
        <end position="240"/>
    </location>
</feature>
<feature type="transmembrane region" description="Helical" evidence="7">
    <location>
        <begin position="218"/>
        <end position="236"/>
    </location>
</feature>
<keyword evidence="4 7" id="KW-0812">Transmembrane</keyword>
<evidence type="ECO:0000256" key="6">
    <source>
        <dbReference type="ARBA" id="ARBA00023136"/>
    </source>
</evidence>